<reference evidence="1 2" key="1">
    <citation type="journal article" date="2013" name="ISME J.">
        <title>A metabolic model for members of the genus Tetrasphaera involved in enhanced biological phosphorus removal.</title>
        <authorList>
            <person name="Kristiansen R."/>
            <person name="Nguyen H.T.T."/>
            <person name="Saunders A.M."/>
            <person name="Nielsen J.L."/>
            <person name="Wimmer R."/>
            <person name="Le V.Q."/>
            <person name="McIlroy S.J."/>
            <person name="Petrovski S."/>
            <person name="Seviour R.J."/>
            <person name="Calteau A."/>
            <person name="Nielsen K.L."/>
            <person name="Nielsen P.H."/>
        </authorList>
    </citation>
    <scope>NUCLEOTIDE SEQUENCE [LARGE SCALE GENOMIC DNA]</scope>
    <source>
        <strain evidence="1 2">T1-X7</strain>
    </source>
</reference>
<protein>
    <submittedName>
        <fullName evidence="1">Uncharacterized protein</fullName>
    </submittedName>
</protein>
<gene>
    <name evidence="1" type="ORF">BN12_2330003</name>
</gene>
<dbReference type="EMBL" id="CAJB01000150">
    <property type="protein sequence ID" value="CCH77877.1"/>
    <property type="molecule type" value="Genomic_DNA"/>
</dbReference>
<keyword evidence="2" id="KW-1185">Reference proteome</keyword>
<name>A0A077LY95_9MICO</name>
<dbReference type="RefSeq" id="WP_157635560.1">
    <property type="nucleotide sequence ID" value="NZ_HF570958.1"/>
</dbReference>
<sequence length="53" mass="5758">MSKRIVRVTRDQVQSAKALIELRGGEDKVDPDIVLIANAKRLSPAEIAALETA</sequence>
<organism evidence="1 2">
    <name type="scientific">Nostocoides japonicum T1-X7</name>
    <dbReference type="NCBI Taxonomy" id="1194083"/>
    <lineage>
        <taxon>Bacteria</taxon>
        <taxon>Bacillati</taxon>
        <taxon>Actinomycetota</taxon>
        <taxon>Actinomycetes</taxon>
        <taxon>Micrococcales</taxon>
        <taxon>Intrasporangiaceae</taxon>
        <taxon>Nostocoides</taxon>
    </lineage>
</organism>
<proteinExistence type="predicted"/>
<evidence type="ECO:0000313" key="2">
    <source>
        <dbReference type="Proteomes" id="UP000035721"/>
    </source>
</evidence>
<evidence type="ECO:0000313" key="1">
    <source>
        <dbReference type="EMBL" id="CCH77877.1"/>
    </source>
</evidence>
<dbReference type="Proteomes" id="UP000035721">
    <property type="component" value="Unassembled WGS sequence"/>
</dbReference>
<dbReference type="AlphaFoldDB" id="A0A077LY95"/>
<dbReference type="STRING" id="1194083.BN12_2330003"/>
<comment type="caution">
    <text evidence="1">The sequence shown here is derived from an EMBL/GenBank/DDBJ whole genome shotgun (WGS) entry which is preliminary data.</text>
</comment>
<accession>A0A077LY95</accession>
<dbReference type="OrthoDB" id="4843793at2"/>